<dbReference type="GO" id="GO:0006355">
    <property type="term" value="P:regulation of DNA-templated transcription"/>
    <property type="evidence" value="ECO:0007669"/>
    <property type="project" value="InterPro"/>
</dbReference>
<evidence type="ECO:0000259" key="1">
    <source>
        <dbReference type="SMART" id="SM00421"/>
    </source>
</evidence>
<dbReference type="SMART" id="SM00421">
    <property type="entry name" value="HTH_LUXR"/>
    <property type="match status" value="1"/>
</dbReference>
<dbReference type="SUPFAM" id="SSF46894">
    <property type="entry name" value="C-terminal effector domain of the bipartite response regulators"/>
    <property type="match status" value="1"/>
</dbReference>
<proteinExistence type="predicted"/>
<dbReference type="Proteomes" id="UP000537161">
    <property type="component" value="Unassembled WGS sequence"/>
</dbReference>
<dbReference type="InterPro" id="IPR000792">
    <property type="entry name" value="Tscrpt_reg_LuxR_C"/>
</dbReference>
<gene>
    <name evidence="2" type="ORF">FHR21_000404</name>
</gene>
<name>A0A7W9B386_9SPHN</name>
<comment type="caution">
    <text evidence="2">The sequence shown here is derived from an EMBL/GenBank/DDBJ whole genome shotgun (WGS) entry which is preliminary data.</text>
</comment>
<keyword evidence="3" id="KW-1185">Reference proteome</keyword>
<evidence type="ECO:0000313" key="3">
    <source>
        <dbReference type="Proteomes" id="UP000537161"/>
    </source>
</evidence>
<dbReference type="RefSeq" id="WP_184094790.1">
    <property type="nucleotide sequence ID" value="NZ_JACIJH010000001.1"/>
</dbReference>
<dbReference type="InterPro" id="IPR036388">
    <property type="entry name" value="WH-like_DNA-bd_sf"/>
</dbReference>
<reference evidence="2 3" key="1">
    <citation type="submission" date="2020-08" db="EMBL/GenBank/DDBJ databases">
        <title>Genomic Encyclopedia of Type Strains, Phase IV (KMG-IV): sequencing the most valuable type-strain genomes for metagenomic binning, comparative biology and taxonomic classification.</title>
        <authorList>
            <person name="Goeker M."/>
        </authorList>
    </citation>
    <scope>NUCLEOTIDE SEQUENCE [LARGE SCALE GENOMIC DNA]</scope>
    <source>
        <strain evidence="2 3">DSM 27163</strain>
    </source>
</reference>
<organism evidence="2 3">
    <name type="scientific">Sphingopyxis panaciterrulae</name>
    <dbReference type="NCBI Taxonomy" id="462372"/>
    <lineage>
        <taxon>Bacteria</taxon>
        <taxon>Pseudomonadati</taxon>
        <taxon>Pseudomonadota</taxon>
        <taxon>Alphaproteobacteria</taxon>
        <taxon>Sphingomonadales</taxon>
        <taxon>Sphingomonadaceae</taxon>
        <taxon>Sphingopyxis</taxon>
    </lineage>
</organism>
<sequence>MEEDFEALLLSVQSGPLEDPPWSGLVARLRARLGCNFANLIFRRAGADPATGIEVHDASAPPAWLWDRYRERFASADPIPYFAMQPGRVYAYEELDGIAAKERDDFREDFLRAADFEHFLIFRVAEPGGCNIWVTVTRPAAAAPFGVDDRDLCARLAHMLVPALACYAALLARATETQVYRRAADLLSFGVVTLDAEGRIVGIDDAARRWIGGAGGLAVRGDRLLASESRVDLPARIAAALASGEGEAIHLGDADGIDLLLVPLAARADAGPRAVRLMLYLSGRRAPQRDYSAHVAALFGLSDTQARLAMLLANGFTLAEAAAEIGITEQTARTYSKDIYSRTGTARQGELIQRILTSVAVLD</sequence>
<dbReference type="GO" id="GO:0003677">
    <property type="term" value="F:DNA binding"/>
    <property type="evidence" value="ECO:0007669"/>
    <property type="project" value="UniProtKB-KW"/>
</dbReference>
<keyword evidence="2" id="KW-0238">DNA-binding</keyword>
<dbReference type="AlphaFoldDB" id="A0A7W9B386"/>
<feature type="domain" description="HTH luxR-type" evidence="1">
    <location>
        <begin position="298"/>
        <end position="355"/>
    </location>
</feature>
<evidence type="ECO:0000313" key="2">
    <source>
        <dbReference type="EMBL" id="MBB5705079.1"/>
    </source>
</evidence>
<accession>A0A7W9B386</accession>
<protein>
    <submittedName>
        <fullName evidence="2">DNA-binding CsgD family transcriptional regulator</fullName>
    </submittedName>
</protein>
<dbReference type="EMBL" id="JACIJH010000001">
    <property type="protein sequence ID" value="MBB5705079.1"/>
    <property type="molecule type" value="Genomic_DNA"/>
</dbReference>
<dbReference type="InterPro" id="IPR016032">
    <property type="entry name" value="Sig_transdc_resp-reg_C-effctor"/>
</dbReference>
<dbReference type="Gene3D" id="1.10.10.10">
    <property type="entry name" value="Winged helix-like DNA-binding domain superfamily/Winged helix DNA-binding domain"/>
    <property type="match status" value="1"/>
</dbReference>